<evidence type="ECO:0000313" key="2">
    <source>
        <dbReference type="Proteomes" id="UP000249789"/>
    </source>
</evidence>
<protein>
    <submittedName>
        <fullName evidence="1">Uncharacterized protein</fullName>
    </submittedName>
</protein>
<dbReference type="AlphaFoldDB" id="A0A8G1RNM8"/>
<dbReference type="Proteomes" id="UP000249789">
    <property type="component" value="Unassembled WGS sequence"/>
</dbReference>
<gene>
    <name evidence="1" type="ORF">BO72DRAFT_171826</name>
</gene>
<evidence type="ECO:0000313" key="1">
    <source>
        <dbReference type="EMBL" id="RAK75488.1"/>
    </source>
</evidence>
<keyword evidence="2" id="KW-1185">Reference proteome</keyword>
<dbReference type="GeneID" id="63856714"/>
<accession>A0A8G1RNM8</accession>
<dbReference type="RefSeq" id="XP_040799498.1">
    <property type="nucleotide sequence ID" value="XM_040939381.1"/>
</dbReference>
<name>A0A8G1RNM8_9EURO</name>
<dbReference type="EMBL" id="KZ824657">
    <property type="protein sequence ID" value="RAK75488.1"/>
    <property type="molecule type" value="Genomic_DNA"/>
</dbReference>
<proteinExistence type="predicted"/>
<dbReference type="VEuPathDB" id="FungiDB:BO72DRAFT_171826"/>
<reference evidence="1 2" key="1">
    <citation type="submission" date="2018-02" db="EMBL/GenBank/DDBJ databases">
        <title>The genomes of Aspergillus section Nigri reveals drivers in fungal speciation.</title>
        <authorList>
            <consortium name="DOE Joint Genome Institute"/>
            <person name="Vesth T.C."/>
            <person name="Nybo J."/>
            <person name="Theobald S."/>
            <person name="Brandl J."/>
            <person name="Frisvad J.C."/>
            <person name="Nielsen K.F."/>
            <person name="Lyhne E.K."/>
            <person name="Kogle M.E."/>
            <person name="Kuo A."/>
            <person name="Riley R."/>
            <person name="Clum A."/>
            <person name="Nolan M."/>
            <person name="Lipzen A."/>
            <person name="Salamov A."/>
            <person name="Henrissat B."/>
            <person name="Wiebenga A."/>
            <person name="De vries R.P."/>
            <person name="Grigoriev I.V."/>
            <person name="Mortensen U.H."/>
            <person name="Andersen M.R."/>
            <person name="Baker S.E."/>
        </authorList>
    </citation>
    <scope>NUCLEOTIDE SEQUENCE [LARGE SCALE GENOMIC DNA]</scope>
    <source>
        <strain evidence="1 2">CBS 313.89</strain>
    </source>
</reference>
<organism evidence="1 2">
    <name type="scientific">Aspergillus fijiensis CBS 313.89</name>
    <dbReference type="NCBI Taxonomy" id="1448319"/>
    <lineage>
        <taxon>Eukaryota</taxon>
        <taxon>Fungi</taxon>
        <taxon>Dikarya</taxon>
        <taxon>Ascomycota</taxon>
        <taxon>Pezizomycotina</taxon>
        <taxon>Eurotiomycetes</taxon>
        <taxon>Eurotiomycetidae</taxon>
        <taxon>Eurotiales</taxon>
        <taxon>Aspergillaceae</taxon>
        <taxon>Aspergillus</taxon>
    </lineage>
</organism>
<sequence>MLSFSSGLLFMETRPPRIHAWPTPPSKINLQSLLFQASATTRLNQNVSTQIGPLPRSSRKRPIRTKLIYSKDATRCSLYNSIVSCAVIRHNFVR</sequence>